<gene>
    <name evidence="1" type="ORF">PPRIM_AZ9-3.1.T0460144</name>
</gene>
<dbReference type="Proteomes" id="UP000688137">
    <property type="component" value="Unassembled WGS sequence"/>
</dbReference>
<comment type="caution">
    <text evidence="1">The sequence shown here is derived from an EMBL/GenBank/DDBJ whole genome shotgun (WGS) entry which is preliminary data.</text>
</comment>
<organism evidence="1 2">
    <name type="scientific">Paramecium primaurelia</name>
    <dbReference type="NCBI Taxonomy" id="5886"/>
    <lineage>
        <taxon>Eukaryota</taxon>
        <taxon>Sar</taxon>
        <taxon>Alveolata</taxon>
        <taxon>Ciliophora</taxon>
        <taxon>Intramacronucleata</taxon>
        <taxon>Oligohymenophorea</taxon>
        <taxon>Peniculida</taxon>
        <taxon>Parameciidae</taxon>
        <taxon>Paramecium</taxon>
    </lineage>
</organism>
<evidence type="ECO:0000313" key="1">
    <source>
        <dbReference type="EMBL" id="CAD8070799.1"/>
    </source>
</evidence>
<accession>A0A8S1LUA2</accession>
<name>A0A8S1LUA2_PARPR</name>
<evidence type="ECO:0000313" key="2">
    <source>
        <dbReference type="Proteomes" id="UP000688137"/>
    </source>
</evidence>
<proteinExistence type="predicted"/>
<keyword evidence="2" id="KW-1185">Reference proteome</keyword>
<protein>
    <submittedName>
        <fullName evidence="1">Uncharacterized protein</fullName>
    </submittedName>
</protein>
<reference evidence="1" key="1">
    <citation type="submission" date="2021-01" db="EMBL/GenBank/DDBJ databases">
        <authorList>
            <consortium name="Genoscope - CEA"/>
            <person name="William W."/>
        </authorList>
    </citation>
    <scope>NUCLEOTIDE SEQUENCE</scope>
</reference>
<dbReference type="AlphaFoldDB" id="A0A8S1LUA2"/>
<dbReference type="EMBL" id="CAJJDM010000046">
    <property type="protein sequence ID" value="CAD8070799.1"/>
    <property type="molecule type" value="Genomic_DNA"/>
</dbReference>
<sequence>MLKDKVRMELQIEIFLQIIINQNNFHLRSIKIQYIEKILKKKYLDNLKKQKRKNLKYIIMKLNS</sequence>